<dbReference type="AlphaFoldDB" id="A0A7S1M8V0"/>
<sequence>MPRGGHMGLWKATPKDIFKSRWKRFYKRCYRPRTSGNAVDRAPPHEHGMNPNDPLASPWRLHYSLSNFMGGLPTDARRSGYNAYKDNVRRYMTPSYKCTSPEARNIVLRCLDRGQQGVCDSGLGRVETAKWKPASDTDRSASASSFEPPGHVPAHLFRIIDGEAERSSESKQFLELLQSPESQKAETFVVRRLYQLCEEWELVWEGGLNDPRRPRPQKQLPDGQEVKDRGRFPFVDEQASLIDELGLRDILRLAHRTKSRRHPKWREAAYWYKKCHSQYLRRKAILDEEVKQRMGALKASGGE</sequence>
<organism evidence="2">
    <name type="scientific">Alexandrium catenella</name>
    <name type="common">Red tide dinoflagellate</name>
    <name type="synonym">Gonyaulax catenella</name>
    <dbReference type="NCBI Taxonomy" id="2925"/>
    <lineage>
        <taxon>Eukaryota</taxon>
        <taxon>Sar</taxon>
        <taxon>Alveolata</taxon>
        <taxon>Dinophyceae</taxon>
        <taxon>Gonyaulacales</taxon>
        <taxon>Pyrocystaceae</taxon>
        <taxon>Alexandrium</taxon>
    </lineage>
</organism>
<feature type="region of interest" description="Disordered" evidence="1">
    <location>
        <begin position="130"/>
        <end position="149"/>
    </location>
</feature>
<gene>
    <name evidence="2" type="ORF">ACAT0790_LOCUS19019</name>
</gene>
<proteinExistence type="predicted"/>
<protein>
    <submittedName>
        <fullName evidence="2">Uncharacterized protein</fullName>
    </submittedName>
</protein>
<evidence type="ECO:0000256" key="1">
    <source>
        <dbReference type="SAM" id="MobiDB-lite"/>
    </source>
</evidence>
<reference evidence="2" key="1">
    <citation type="submission" date="2021-01" db="EMBL/GenBank/DDBJ databases">
        <authorList>
            <person name="Corre E."/>
            <person name="Pelletier E."/>
            <person name="Niang G."/>
            <person name="Scheremetjew M."/>
            <person name="Finn R."/>
            <person name="Kale V."/>
            <person name="Holt S."/>
            <person name="Cochrane G."/>
            <person name="Meng A."/>
            <person name="Brown T."/>
            <person name="Cohen L."/>
        </authorList>
    </citation>
    <scope>NUCLEOTIDE SEQUENCE</scope>
    <source>
        <strain evidence="2">OF101</strain>
    </source>
</reference>
<name>A0A7S1M8V0_ALECA</name>
<dbReference type="EMBL" id="HBGE01031488">
    <property type="protein sequence ID" value="CAD9124584.1"/>
    <property type="molecule type" value="Transcribed_RNA"/>
</dbReference>
<feature type="compositionally biased region" description="Basic and acidic residues" evidence="1">
    <location>
        <begin position="130"/>
        <end position="139"/>
    </location>
</feature>
<accession>A0A7S1M8V0</accession>
<evidence type="ECO:0000313" key="2">
    <source>
        <dbReference type="EMBL" id="CAD9124584.1"/>
    </source>
</evidence>